<protein>
    <recommendedName>
        <fullName evidence="5">5-formyltetrahydrofolate cyclo-ligase</fullName>
        <ecNumber evidence="5">6.3.3.2</ecNumber>
    </recommendedName>
</protein>
<feature type="binding site" evidence="4">
    <location>
        <position position="57"/>
    </location>
    <ligand>
        <name>substrate</name>
    </ligand>
</feature>
<comment type="similarity">
    <text evidence="1 5">Belongs to the 5-formyltetrahydrofolate cyclo-ligase family.</text>
</comment>
<keyword evidence="7" id="KW-0436">Ligase</keyword>
<keyword evidence="3 4" id="KW-0067">ATP-binding</keyword>
<feature type="binding site" evidence="4">
    <location>
        <begin position="135"/>
        <end position="143"/>
    </location>
    <ligand>
        <name>ATP</name>
        <dbReference type="ChEBI" id="CHEBI:30616"/>
    </ligand>
</feature>
<feature type="region of interest" description="Disordered" evidence="6">
    <location>
        <begin position="1"/>
        <end position="29"/>
    </location>
</feature>
<accession>A0A543NEM4</accession>
<dbReference type="NCBIfam" id="TIGR02727">
    <property type="entry name" value="MTHFS_bact"/>
    <property type="match status" value="1"/>
</dbReference>
<reference evidence="7 8" key="1">
    <citation type="submission" date="2019-06" db="EMBL/GenBank/DDBJ databases">
        <title>Sequencing the genomes of 1000 actinobacteria strains.</title>
        <authorList>
            <person name="Klenk H.-P."/>
        </authorList>
    </citation>
    <scope>NUCLEOTIDE SEQUENCE [LARGE SCALE GENOMIC DNA]</scope>
    <source>
        <strain evidence="7 8">DSM 45015</strain>
    </source>
</reference>
<gene>
    <name evidence="7" type="ORF">FHX37_0152</name>
</gene>
<proteinExistence type="inferred from homology"/>
<name>A0A543NEM4_9ACTN</name>
<evidence type="ECO:0000256" key="6">
    <source>
        <dbReference type="SAM" id="MobiDB-lite"/>
    </source>
</evidence>
<evidence type="ECO:0000313" key="7">
    <source>
        <dbReference type="EMBL" id="TQN30282.1"/>
    </source>
</evidence>
<keyword evidence="5" id="KW-0460">Magnesium</keyword>
<dbReference type="PANTHER" id="PTHR23407:SF1">
    <property type="entry name" value="5-FORMYLTETRAHYDROFOLATE CYCLO-LIGASE"/>
    <property type="match status" value="1"/>
</dbReference>
<feature type="compositionally biased region" description="Basic and acidic residues" evidence="6">
    <location>
        <begin position="1"/>
        <end position="25"/>
    </location>
</feature>
<dbReference type="SUPFAM" id="SSF100950">
    <property type="entry name" value="NagB/RpiA/CoA transferase-like"/>
    <property type="match status" value="1"/>
</dbReference>
<comment type="catalytic activity">
    <reaction evidence="5">
        <text>(6S)-5-formyl-5,6,7,8-tetrahydrofolate + ATP = (6R)-5,10-methenyltetrahydrofolate + ADP + phosphate</text>
        <dbReference type="Rhea" id="RHEA:10488"/>
        <dbReference type="ChEBI" id="CHEBI:30616"/>
        <dbReference type="ChEBI" id="CHEBI:43474"/>
        <dbReference type="ChEBI" id="CHEBI:57455"/>
        <dbReference type="ChEBI" id="CHEBI:57457"/>
        <dbReference type="ChEBI" id="CHEBI:456216"/>
        <dbReference type="EC" id="6.3.3.2"/>
    </reaction>
</comment>
<evidence type="ECO:0000256" key="1">
    <source>
        <dbReference type="ARBA" id="ARBA00010638"/>
    </source>
</evidence>
<evidence type="ECO:0000256" key="2">
    <source>
        <dbReference type="ARBA" id="ARBA00022741"/>
    </source>
</evidence>
<evidence type="ECO:0000313" key="8">
    <source>
        <dbReference type="Proteomes" id="UP000317422"/>
    </source>
</evidence>
<keyword evidence="8" id="KW-1185">Reference proteome</keyword>
<dbReference type="PIRSF" id="PIRSF006806">
    <property type="entry name" value="FTHF_cligase"/>
    <property type="match status" value="1"/>
</dbReference>
<dbReference type="GO" id="GO:0046872">
    <property type="term" value="F:metal ion binding"/>
    <property type="evidence" value="ECO:0007669"/>
    <property type="project" value="UniProtKB-KW"/>
</dbReference>
<dbReference type="AlphaFoldDB" id="A0A543NEM4"/>
<dbReference type="Proteomes" id="UP000317422">
    <property type="component" value="Unassembled WGS sequence"/>
</dbReference>
<organism evidence="7 8">
    <name type="scientific">Haloactinospora alba</name>
    <dbReference type="NCBI Taxonomy" id="405555"/>
    <lineage>
        <taxon>Bacteria</taxon>
        <taxon>Bacillati</taxon>
        <taxon>Actinomycetota</taxon>
        <taxon>Actinomycetes</taxon>
        <taxon>Streptosporangiales</taxon>
        <taxon>Nocardiopsidaceae</taxon>
        <taxon>Haloactinospora</taxon>
    </lineage>
</organism>
<evidence type="ECO:0000256" key="3">
    <source>
        <dbReference type="ARBA" id="ARBA00022840"/>
    </source>
</evidence>
<dbReference type="EMBL" id="VFQC01000001">
    <property type="protein sequence ID" value="TQN30282.1"/>
    <property type="molecule type" value="Genomic_DNA"/>
</dbReference>
<dbReference type="GO" id="GO:0030272">
    <property type="term" value="F:5-formyltetrahydrofolate cyclo-ligase activity"/>
    <property type="evidence" value="ECO:0007669"/>
    <property type="project" value="UniProtKB-EC"/>
</dbReference>
<dbReference type="PANTHER" id="PTHR23407">
    <property type="entry name" value="ATPASE INHIBITOR/5-FORMYLTETRAHYDROFOLATE CYCLO-LIGASE"/>
    <property type="match status" value="1"/>
</dbReference>
<dbReference type="GO" id="GO:0035999">
    <property type="term" value="P:tetrahydrofolate interconversion"/>
    <property type="evidence" value="ECO:0007669"/>
    <property type="project" value="TreeGrafter"/>
</dbReference>
<comment type="caution">
    <text evidence="7">The sequence shown here is derived from an EMBL/GenBank/DDBJ whole genome shotgun (WGS) entry which is preliminary data.</text>
</comment>
<keyword evidence="5" id="KW-0479">Metal-binding</keyword>
<dbReference type="EC" id="6.3.3.2" evidence="5"/>
<evidence type="ECO:0000256" key="4">
    <source>
        <dbReference type="PIRSR" id="PIRSR006806-1"/>
    </source>
</evidence>
<dbReference type="InterPro" id="IPR002698">
    <property type="entry name" value="FTHF_cligase"/>
</dbReference>
<dbReference type="Pfam" id="PF01812">
    <property type="entry name" value="5-FTHF_cyc-lig"/>
    <property type="match status" value="1"/>
</dbReference>
<comment type="cofactor">
    <cofactor evidence="5">
        <name>Mg(2+)</name>
        <dbReference type="ChEBI" id="CHEBI:18420"/>
    </cofactor>
</comment>
<feature type="binding site" evidence="4">
    <location>
        <begin position="6"/>
        <end position="10"/>
    </location>
    <ligand>
        <name>ATP</name>
        <dbReference type="ChEBI" id="CHEBI:30616"/>
    </ligand>
</feature>
<dbReference type="InterPro" id="IPR024185">
    <property type="entry name" value="FTHF_cligase-like_sf"/>
</dbReference>
<dbReference type="Gene3D" id="3.40.50.10420">
    <property type="entry name" value="NagB/RpiA/CoA transferase-like"/>
    <property type="match status" value="1"/>
</dbReference>
<dbReference type="GO" id="GO:0005524">
    <property type="term" value="F:ATP binding"/>
    <property type="evidence" value="ECO:0007669"/>
    <property type="project" value="UniProtKB-KW"/>
</dbReference>
<dbReference type="InterPro" id="IPR037171">
    <property type="entry name" value="NagB/RpiA_transferase-like"/>
</dbReference>
<sequence>METTEKREMRRRITQERRSLPESETQRAGTALRDALASTPPFDTGGTVAVYYSVGTEPDTHKLITALWRRGTYVLLPVFLPDRNLDWASYEGPDSLTRTANDLLEPTGQRHGPEAVRRASAIVCPALAIDRKGYRLGRGAGCYDRALSLAGPNTSIVAVIYDTELVDAVPTEPHDQPVHGVVTPTGGLSWF</sequence>
<keyword evidence="2 4" id="KW-0547">Nucleotide-binding</keyword>
<evidence type="ECO:0000256" key="5">
    <source>
        <dbReference type="RuleBase" id="RU361279"/>
    </source>
</evidence>
<dbReference type="GO" id="GO:0009396">
    <property type="term" value="P:folic acid-containing compound biosynthetic process"/>
    <property type="evidence" value="ECO:0007669"/>
    <property type="project" value="TreeGrafter"/>
</dbReference>